<feature type="chain" id="PRO_5012506953" evidence="1">
    <location>
        <begin position="20"/>
        <end position="234"/>
    </location>
</feature>
<feature type="signal peptide" evidence="1">
    <location>
        <begin position="1"/>
        <end position="19"/>
    </location>
</feature>
<evidence type="ECO:0000256" key="1">
    <source>
        <dbReference type="SAM" id="SignalP"/>
    </source>
</evidence>
<reference evidence="2 3" key="1">
    <citation type="submission" date="2017-01" db="EMBL/GenBank/DDBJ databases">
        <title>Novel large sulfur bacteria in the metagenomes of groundwater-fed chemosynthetic microbial mats in the Lake Huron basin.</title>
        <authorList>
            <person name="Sharrar A.M."/>
            <person name="Flood B.E."/>
            <person name="Bailey J.V."/>
            <person name="Jones D.S."/>
            <person name="Biddanda B."/>
            <person name="Ruberg S.A."/>
            <person name="Marcus D.N."/>
            <person name="Dick G.J."/>
        </authorList>
    </citation>
    <scope>NUCLEOTIDE SEQUENCE [LARGE SCALE GENOMIC DNA]</scope>
    <source>
        <strain evidence="2">A7</strain>
    </source>
</reference>
<dbReference type="Proteomes" id="UP000192505">
    <property type="component" value="Unassembled WGS sequence"/>
</dbReference>
<protein>
    <submittedName>
        <fullName evidence="2">Uncharacterized protein</fullName>
    </submittedName>
</protein>
<evidence type="ECO:0000313" key="3">
    <source>
        <dbReference type="Proteomes" id="UP000192505"/>
    </source>
</evidence>
<keyword evidence="1" id="KW-0732">Signal</keyword>
<sequence>MLKPALLLAALMAAGLAHAADPFTEAMQQAYAPYRNAMFKLNSGDQEQARQAVTKAQQSWAGVVAQFGTKPPVPYDQDAAFANSLAEVGNIYAKVAAEVEANQLPQAHTILKQVSRAMADIRQRSNVVTFTDHINAYHVQMEKVLIEGPKLLQAADGKLQLMAQVGALDYLAQRLLSQAPASYLQNPEFKALQAALTQSVVDLKVALLQPGEPDLKAVLGSVKTSYSKLFAKFG</sequence>
<accession>A0A1W9KZ94</accession>
<organism evidence="2 3">
    <name type="scientific">Rhodoferax ferrireducens</name>
    <dbReference type="NCBI Taxonomy" id="192843"/>
    <lineage>
        <taxon>Bacteria</taxon>
        <taxon>Pseudomonadati</taxon>
        <taxon>Pseudomonadota</taxon>
        <taxon>Betaproteobacteria</taxon>
        <taxon>Burkholderiales</taxon>
        <taxon>Comamonadaceae</taxon>
        <taxon>Rhodoferax</taxon>
    </lineage>
</organism>
<name>A0A1W9KZ94_9BURK</name>
<comment type="caution">
    <text evidence="2">The sequence shown here is derived from an EMBL/GenBank/DDBJ whole genome shotgun (WGS) entry which is preliminary data.</text>
</comment>
<proteinExistence type="predicted"/>
<dbReference type="AlphaFoldDB" id="A0A1W9KZ94"/>
<evidence type="ECO:0000313" key="2">
    <source>
        <dbReference type="EMBL" id="OQW90062.1"/>
    </source>
</evidence>
<gene>
    <name evidence="2" type="ORF">BWK72_02245</name>
</gene>
<dbReference type="EMBL" id="MTEI01000001">
    <property type="protein sequence ID" value="OQW90062.1"/>
    <property type="molecule type" value="Genomic_DNA"/>
</dbReference>